<keyword evidence="3" id="KW-1185">Reference proteome</keyword>
<evidence type="ECO:0000313" key="2">
    <source>
        <dbReference type="EMBL" id="CAJ1371971.1"/>
    </source>
</evidence>
<dbReference type="AlphaFoldDB" id="A0AA36MHR6"/>
<sequence length="648" mass="73168">MSLPSGSPSLDRTPSAHSRFTTAAVWCFERPFEGQDIRPPVRVVIFDCDETLTLSTFLPHDDDLRSKLDWESQWADYIAAMNFESPFVVSSRRARLAEMLRELVKGWSWTISGTWLVVPCRWSSCTFMHTYSQALEDFKRFFKAEGNRRVPGRTLAVLTRNNSGAIACLNLLRAAKLDSFFSAVWGMSPSIGVPLGVYRSASGWKIFEPPFHSIPDHKAHVLHSIAENPGSWFPQLSEDVGLLPGTLRPEEILLVDDVRTNFQCGGSTPKKVFRCCKVARYDAPSFRDMGFVRDMGGIGAHNEEDYKTLTDFANRPWAFKVDDRVHCWQSNLEPAESTLPVKLVIFDLDGALTLYTFMPEDSACSTDLFFSADDILHHRFVEYNFETPYLEGNRVAKLKQLFDCLCDDPETGERRVLAILTVNEAGAVAVLNLLRMAGLADRFSAIWTLSARSGLPGGVYKEVNEWKTFSLPQQEAEGHLKHHVLESVLKDPAAWFPQMSGDAPENRLLAGLSLPHIVLVDDERENLNPSQEEFQVGRHCRVASYDDEYRDQGLLWRMGGLGARDTEDYQALQSFVRQPWHFNEAPARLTSSFNFGELSGHDSHDTHPIPLQRSKTEEDLAQRFPAARKRRAETCGLESDLRRPSTAV</sequence>
<proteinExistence type="predicted"/>
<evidence type="ECO:0000313" key="3">
    <source>
        <dbReference type="Proteomes" id="UP001178507"/>
    </source>
</evidence>
<accession>A0AA36MHR6</accession>
<protein>
    <submittedName>
        <fullName evidence="2">Uncharacterized protein</fullName>
    </submittedName>
</protein>
<evidence type="ECO:0000256" key="1">
    <source>
        <dbReference type="SAM" id="MobiDB-lite"/>
    </source>
</evidence>
<gene>
    <name evidence="2" type="ORF">EVOR1521_LOCUS2143</name>
</gene>
<dbReference type="Proteomes" id="UP001178507">
    <property type="component" value="Unassembled WGS sequence"/>
</dbReference>
<feature type="compositionally biased region" description="Basic and acidic residues" evidence="1">
    <location>
        <begin position="639"/>
        <end position="648"/>
    </location>
</feature>
<name>A0AA36MHR6_9DINO</name>
<feature type="region of interest" description="Disordered" evidence="1">
    <location>
        <begin position="596"/>
        <end position="648"/>
    </location>
</feature>
<organism evidence="2 3">
    <name type="scientific">Effrenium voratum</name>
    <dbReference type="NCBI Taxonomy" id="2562239"/>
    <lineage>
        <taxon>Eukaryota</taxon>
        <taxon>Sar</taxon>
        <taxon>Alveolata</taxon>
        <taxon>Dinophyceae</taxon>
        <taxon>Suessiales</taxon>
        <taxon>Symbiodiniaceae</taxon>
        <taxon>Effrenium</taxon>
    </lineage>
</organism>
<reference evidence="2" key="1">
    <citation type="submission" date="2023-08" db="EMBL/GenBank/DDBJ databases">
        <authorList>
            <person name="Chen Y."/>
            <person name="Shah S."/>
            <person name="Dougan E. K."/>
            <person name="Thang M."/>
            <person name="Chan C."/>
        </authorList>
    </citation>
    <scope>NUCLEOTIDE SEQUENCE</scope>
</reference>
<dbReference type="EMBL" id="CAUJNA010000108">
    <property type="protein sequence ID" value="CAJ1371971.1"/>
    <property type="molecule type" value="Genomic_DNA"/>
</dbReference>
<comment type="caution">
    <text evidence="2">The sequence shown here is derived from an EMBL/GenBank/DDBJ whole genome shotgun (WGS) entry which is preliminary data.</text>
</comment>